<keyword evidence="1" id="KW-1133">Transmembrane helix</keyword>
<sequence length="163" mass="18321">TQDSDYYRHLFHLKFSRWICAKHRIAFVGEDCILSATESDANGATVATPGMRFIFAQHVAGEVKLAMLADVDVVIIKNLVVGSCRPMQIDVSDTAFGILSQDSQLFMINSAGICYKHISKSSFVFFLPCAYLHIRILFWARGGSVLFLPLTLLMAFFRVKVRH</sequence>
<evidence type="ECO:0000313" key="3">
    <source>
        <dbReference type="Proteomes" id="UP000004923"/>
    </source>
</evidence>
<keyword evidence="1" id="KW-0812">Transmembrane</keyword>
<gene>
    <name evidence="2" type="ORF">HMPREF9443_01502</name>
</gene>
<keyword evidence="3" id="KW-1185">Reference proteome</keyword>
<comment type="caution">
    <text evidence="2">The sequence shown here is derived from an EMBL/GenBank/DDBJ whole genome shotgun (WGS) entry which is preliminary data.</text>
</comment>
<evidence type="ECO:0000313" key="2">
    <source>
        <dbReference type="EMBL" id="EFY04523.1"/>
    </source>
</evidence>
<dbReference type="Proteomes" id="UP000004923">
    <property type="component" value="Unassembled WGS sequence"/>
</dbReference>
<keyword evidence="1" id="KW-0472">Membrane</keyword>
<protein>
    <submittedName>
        <fullName evidence="2">Uncharacterized protein</fullName>
    </submittedName>
</protein>
<dbReference type="HOGENOM" id="CLU_1630597_0_0_9"/>
<accession>E8LF62</accession>
<organism evidence="2 3">
    <name type="scientific">Phascolarctobacterium succinatutens YIT 12067</name>
    <dbReference type="NCBI Taxonomy" id="626939"/>
    <lineage>
        <taxon>Bacteria</taxon>
        <taxon>Bacillati</taxon>
        <taxon>Bacillota</taxon>
        <taxon>Negativicutes</taxon>
        <taxon>Acidaminococcales</taxon>
        <taxon>Acidaminococcaceae</taxon>
        <taxon>Phascolarctobacterium</taxon>
    </lineage>
</organism>
<name>E8LF62_9FIRM</name>
<reference evidence="2 3" key="1">
    <citation type="submission" date="2011-01" db="EMBL/GenBank/DDBJ databases">
        <authorList>
            <person name="Weinstock G."/>
            <person name="Sodergren E."/>
            <person name="Clifton S."/>
            <person name="Fulton L."/>
            <person name="Fulton B."/>
            <person name="Courtney L."/>
            <person name="Fronick C."/>
            <person name="Harrison M."/>
            <person name="Strong C."/>
            <person name="Farmer C."/>
            <person name="Delahaunty K."/>
            <person name="Markovic C."/>
            <person name="Hall O."/>
            <person name="Minx P."/>
            <person name="Tomlinson C."/>
            <person name="Mitreva M."/>
            <person name="Hou S."/>
            <person name="Chen J."/>
            <person name="Wollam A."/>
            <person name="Pepin K.H."/>
            <person name="Johnson M."/>
            <person name="Bhonagiri V."/>
            <person name="Zhang X."/>
            <person name="Suruliraj S."/>
            <person name="Warren W."/>
            <person name="Chinwalla A."/>
            <person name="Mardis E.R."/>
            <person name="Wilson R.K."/>
        </authorList>
    </citation>
    <scope>NUCLEOTIDE SEQUENCE [LARGE SCALE GENOMIC DNA]</scope>
    <source>
        <strain evidence="2 3">YIT 12067</strain>
    </source>
</reference>
<dbReference type="AlphaFoldDB" id="E8LF62"/>
<feature type="non-terminal residue" evidence="2">
    <location>
        <position position="163"/>
    </location>
</feature>
<feature type="non-terminal residue" evidence="2">
    <location>
        <position position="1"/>
    </location>
</feature>
<evidence type="ECO:0000256" key="1">
    <source>
        <dbReference type="SAM" id="Phobius"/>
    </source>
</evidence>
<dbReference type="EMBL" id="AEVN01000071">
    <property type="protein sequence ID" value="EFY04523.1"/>
    <property type="molecule type" value="Genomic_DNA"/>
</dbReference>
<feature type="transmembrane region" description="Helical" evidence="1">
    <location>
        <begin position="136"/>
        <end position="157"/>
    </location>
</feature>
<proteinExistence type="predicted"/>